<organism evidence="1 2">
    <name type="scientific">Aspergillus lucknowensis</name>
    <dbReference type="NCBI Taxonomy" id="176173"/>
    <lineage>
        <taxon>Eukaryota</taxon>
        <taxon>Fungi</taxon>
        <taxon>Dikarya</taxon>
        <taxon>Ascomycota</taxon>
        <taxon>Pezizomycotina</taxon>
        <taxon>Eurotiomycetes</taxon>
        <taxon>Eurotiomycetidae</taxon>
        <taxon>Eurotiales</taxon>
        <taxon>Aspergillaceae</taxon>
        <taxon>Aspergillus</taxon>
        <taxon>Aspergillus subgen. Nidulantes</taxon>
    </lineage>
</organism>
<evidence type="ECO:0000313" key="1">
    <source>
        <dbReference type="EMBL" id="KAL2866008.1"/>
    </source>
</evidence>
<protein>
    <submittedName>
        <fullName evidence="1">Uncharacterized protein</fullName>
    </submittedName>
</protein>
<sequence length="94" mass="10047">MSPPFWAECACGVGSRSRTLWSPSLILASASTPHSPYQVTKFLLAQVRSRANFRATTGAHFHEMRQGITRHQSGSCAAHVGAFPAASDTTDGQS</sequence>
<comment type="caution">
    <text evidence="1">The sequence shown here is derived from an EMBL/GenBank/DDBJ whole genome shotgun (WGS) entry which is preliminary data.</text>
</comment>
<dbReference type="GeneID" id="98144525"/>
<dbReference type="EMBL" id="JBFXLQ010000028">
    <property type="protein sequence ID" value="KAL2866008.1"/>
    <property type="molecule type" value="Genomic_DNA"/>
</dbReference>
<proteinExistence type="predicted"/>
<dbReference type="RefSeq" id="XP_070884987.1">
    <property type="nucleotide sequence ID" value="XM_071029453.1"/>
</dbReference>
<accession>A0ABR4LRH4</accession>
<dbReference type="Proteomes" id="UP001610432">
    <property type="component" value="Unassembled WGS sequence"/>
</dbReference>
<reference evidence="1 2" key="1">
    <citation type="submission" date="2024-07" db="EMBL/GenBank/DDBJ databases">
        <title>Section-level genome sequencing and comparative genomics of Aspergillus sections Usti and Cavernicolus.</title>
        <authorList>
            <consortium name="Lawrence Berkeley National Laboratory"/>
            <person name="Nybo J.L."/>
            <person name="Vesth T.C."/>
            <person name="Theobald S."/>
            <person name="Frisvad J.C."/>
            <person name="Larsen T.O."/>
            <person name="Kjaerboelling I."/>
            <person name="Rothschild-Mancinelli K."/>
            <person name="Lyhne E.K."/>
            <person name="Kogle M.E."/>
            <person name="Barry K."/>
            <person name="Clum A."/>
            <person name="Na H."/>
            <person name="Ledsgaard L."/>
            <person name="Lin J."/>
            <person name="Lipzen A."/>
            <person name="Kuo A."/>
            <person name="Riley R."/>
            <person name="Mondo S."/>
            <person name="Labutti K."/>
            <person name="Haridas S."/>
            <person name="Pangalinan J."/>
            <person name="Salamov A.A."/>
            <person name="Simmons B.A."/>
            <person name="Magnuson J.K."/>
            <person name="Chen J."/>
            <person name="Drula E."/>
            <person name="Henrissat B."/>
            <person name="Wiebenga A."/>
            <person name="Lubbers R.J."/>
            <person name="Gomes A.C."/>
            <person name="Macurrencykelacurrency M.R."/>
            <person name="Stajich J."/>
            <person name="Grigoriev I.V."/>
            <person name="Mortensen U.H."/>
            <person name="De Vries R.P."/>
            <person name="Baker S.E."/>
            <person name="Andersen M.R."/>
        </authorList>
    </citation>
    <scope>NUCLEOTIDE SEQUENCE [LARGE SCALE GENOMIC DNA]</scope>
    <source>
        <strain evidence="1 2">CBS 449.75</strain>
    </source>
</reference>
<evidence type="ECO:0000313" key="2">
    <source>
        <dbReference type="Proteomes" id="UP001610432"/>
    </source>
</evidence>
<keyword evidence="2" id="KW-1185">Reference proteome</keyword>
<name>A0ABR4LRH4_9EURO</name>
<gene>
    <name evidence="1" type="ORF">BJX67DRAFT_356954</name>
</gene>